<protein>
    <submittedName>
        <fullName evidence="2">Acyl-CoA dehydrogenase</fullName>
    </submittedName>
</protein>
<dbReference type="InterPro" id="IPR013786">
    <property type="entry name" value="AcylCoA_DH/ox_N"/>
</dbReference>
<dbReference type="EMBL" id="VLKZ01000005">
    <property type="protein sequence ID" value="TWI56118.1"/>
    <property type="molecule type" value="Genomic_DNA"/>
</dbReference>
<keyword evidence="3" id="KW-1185">Reference proteome</keyword>
<dbReference type="Gene3D" id="2.40.110.10">
    <property type="entry name" value="Butyryl-CoA Dehydrogenase, subunit A, domain 2"/>
    <property type="match status" value="1"/>
</dbReference>
<comment type="caution">
    <text evidence="2">The sequence shown here is derived from an EMBL/GenBank/DDBJ whole genome shotgun (WGS) entry which is preliminary data.</text>
</comment>
<dbReference type="AlphaFoldDB" id="A0A562QH86"/>
<dbReference type="SUPFAM" id="SSF56645">
    <property type="entry name" value="Acyl-CoA dehydrogenase NM domain-like"/>
    <property type="match status" value="1"/>
</dbReference>
<gene>
    <name evidence="2" type="ORF">IQ10_02007</name>
</gene>
<dbReference type="InterPro" id="IPR009100">
    <property type="entry name" value="AcylCoA_DH/oxidase_NM_dom_sf"/>
</dbReference>
<evidence type="ECO:0000313" key="3">
    <source>
        <dbReference type="Proteomes" id="UP000315711"/>
    </source>
</evidence>
<reference evidence="2 3" key="1">
    <citation type="journal article" date="2015" name="Stand. Genomic Sci.">
        <title>Genomic Encyclopedia of Bacterial and Archaeal Type Strains, Phase III: the genomes of soil and plant-associated and newly described type strains.</title>
        <authorList>
            <person name="Whitman W.B."/>
            <person name="Woyke T."/>
            <person name="Klenk H.P."/>
            <person name="Zhou Y."/>
            <person name="Lilburn T.G."/>
            <person name="Beck B.J."/>
            <person name="De Vos P."/>
            <person name="Vandamme P."/>
            <person name="Eisen J.A."/>
            <person name="Garrity G."/>
            <person name="Hugenholtz P."/>
            <person name="Kyrpides N.C."/>
        </authorList>
    </citation>
    <scope>NUCLEOTIDE SEQUENCE [LARGE SCALE GENOMIC DNA]</scope>
    <source>
        <strain evidence="2 3">CGMCC 1.10116</strain>
    </source>
</reference>
<accession>A0A562QH86</accession>
<dbReference type="Gene3D" id="1.10.540.10">
    <property type="entry name" value="Acyl-CoA dehydrogenase/oxidase, N-terminal domain"/>
    <property type="match status" value="1"/>
</dbReference>
<evidence type="ECO:0000259" key="1">
    <source>
        <dbReference type="Pfam" id="PF02771"/>
    </source>
</evidence>
<organism evidence="2 3">
    <name type="scientific">Halalkalibacter nanhaiisediminis</name>
    <dbReference type="NCBI Taxonomy" id="688079"/>
    <lineage>
        <taxon>Bacteria</taxon>
        <taxon>Bacillati</taxon>
        <taxon>Bacillota</taxon>
        <taxon>Bacilli</taxon>
        <taxon>Bacillales</taxon>
        <taxon>Bacillaceae</taxon>
        <taxon>Halalkalibacter</taxon>
    </lineage>
</organism>
<dbReference type="Pfam" id="PF02771">
    <property type="entry name" value="Acyl-CoA_dh_N"/>
    <property type="match status" value="1"/>
</dbReference>
<proteinExistence type="predicted"/>
<dbReference type="PANTHER" id="PTHR43884">
    <property type="entry name" value="ACYL-COA DEHYDROGENASE"/>
    <property type="match status" value="1"/>
</dbReference>
<dbReference type="InterPro" id="IPR037069">
    <property type="entry name" value="AcylCoA_DH/ox_N_sf"/>
</dbReference>
<dbReference type="Proteomes" id="UP000315711">
    <property type="component" value="Unassembled WGS sequence"/>
</dbReference>
<dbReference type="GO" id="GO:0003995">
    <property type="term" value="F:acyl-CoA dehydrogenase activity"/>
    <property type="evidence" value="ECO:0007669"/>
    <property type="project" value="TreeGrafter"/>
</dbReference>
<name>A0A562QH86_9BACI</name>
<dbReference type="GO" id="GO:0050660">
    <property type="term" value="F:flavin adenine dinucleotide binding"/>
    <property type="evidence" value="ECO:0007669"/>
    <property type="project" value="InterPro"/>
</dbReference>
<dbReference type="PANTHER" id="PTHR43884:SF12">
    <property type="entry name" value="ISOVALERYL-COA DEHYDROGENASE, MITOCHONDRIAL-RELATED"/>
    <property type="match status" value="1"/>
</dbReference>
<feature type="domain" description="Acyl-CoA dehydrogenase/oxidase N-terminal" evidence="1">
    <location>
        <begin position="1"/>
        <end position="30"/>
    </location>
</feature>
<evidence type="ECO:0000313" key="2">
    <source>
        <dbReference type="EMBL" id="TWI56118.1"/>
    </source>
</evidence>
<sequence length="61" mass="6905">MHNDIVLPYFFDYGNEEQKQRWLPKCISGEYISAIVMTEPGAGSDLAGVRTTAVMQDQLRL</sequence>
<dbReference type="InterPro" id="IPR046373">
    <property type="entry name" value="Acyl-CoA_Oxase/DH_mid-dom_sf"/>
</dbReference>